<feature type="transmembrane region" description="Helical" evidence="19">
    <location>
        <begin position="342"/>
        <end position="365"/>
    </location>
</feature>
<evidence type="ECO:0000256" key="8">
    <source>
        <dbReference type="ARBA" id="ARBA00022692"/>
    </source>
</evidence>
<organism evidence="21 22">
    <name type="scientific">Taxus chinensis</name>
    <name type="common">Chinese yew</name>
    <name type="synonym">Taxus wallichiana var. chinensis</name>
    <dbReference type="NCBI Taxonomy" id="29808"/>
    <lineage>
        <taxon>Eukaryota</taxon>
        <taxon>Viridiplantae</taxon>
        <taxon>Streptophyta</taxon>
        <taxon>Embryophyta</taxon>
        <taxon>Tracheophyta</taxon>
        <taxon>Spermatophyta</taxon>
        <taxon>Pinopsida</taxon>
        <taxon>Pinidae</taxon>
        <taxon>Conifers II</taxon>
        <taxon>Cupressales</taxon>
        <taxon>Taxaceae</taxon>
        <taxon>Taxus</taxon>
    </lineage>
</organism>
<dbReference type="GO" id="GO:0004674">
    <property type="term" value="F:protein serine/threonine kinase activity"/>
    <property type="evidence" value="ECO:0007669"/>
    <property type="project" value="UniProtKB-KW"/>
</dbReference>
<proteinExistence type="predicted"/>
<evidence type="ECO:0000313" key="21">
    <source>
        <dbReference type="EMBL" id="KAH9301060.1"/>
    </source>
</evidence>
<evidence type="ECO:0000256" key="13">
    <source>
        <dbReference type="ARBA" id="ARBA00022840"/>
    </source>
</evidence>
<dbReference type="SUPFAM" id="SSF52058">
    <property type="entry name" value="L domain-like"/>
    <property type="match status" value="1"/>
</dbReference>
<keyword evidence="3" id="KW-1003">Cell membrane</keyword>
<dbReference type="GO" id="GO:0005524">
    <property type="term" value="F:ATP binding"/>
    <property type="evidence" value="ECO:0007669"/>
    <property type="project" value="UniProtKB-KW"/>
</dbReference>
<evidence type="ECO:0000256" key="11">
    <source>
        <dbReference type="ARBA" id="ARBA00022741"/>
    </source>
</evidence>
<keyword evidence="15 19" id="KW-0472">Membrane</keyword>
<sequence>MIAGSIPRSFQRLRKLRQLSLMYNNMSGSVPWEIGELPKLENFRIWSNSFSGILPQGLGRNYRLKELDVSSNGFTGPIPPDLCAGGQLFKLIMFSNRFSGEIPAGIATCSRLWRFRAADNMLSGRIPPGFGQLQNLTFVDLSMNNFSMGLTADISSAPRLQYINVSFNPHLGGSLPGKIWGTPSLQIFSAAFSNISGRLPSFKDCNFLYKMELQGNALSGSIPQDITHCQKLLKFQVSRNRLTGSIMPQLAMLPEINEIDLSHNILTGMIPQGFDNCRTLEIFNVSFNRLIGRVPSDGPVFRNISKSVFAGNPGLCGGVLVPCLEFPAPDYYSSHAKKPGPLVWVMGGVFALALFILIVGTRCFYKQYKGYIFGNRYKTEHDEGPWKMTAFQRLNFTVDAILDCLKSSNIIGMGSAGTVYKALMPNGETIAVKKLWTNQKEVHRRKRGVLAEVDVLGNVRHRNIVRLLGCCSNNETTLLLYEYMPNGSLADLLHGNKEANMLADWMTRYKVAVGVAQGLMYLHHDCYPVVVHRDVKPSNILLDADMEARVADFGVAKLIQSDESMSVIAGSYGYIAPEYAYTLQVDEKSDIYSFGVVLLEILTGRRSVDSEFGDAINIVDWVRAKIQTKEGILEVLDQNVGASCSSVQEEMML</sequence>
<name>A0AA38FG79_TAXCH</name>
<keyword evidence="5" id="KW-0597">Phosphoprotein</keyword>
<dbReference type="FunFam" id="1.10.510.10:FF:000417">
    <property type="entry name" value="Leucine-rich repeat receptor-like protein kinase"/>
    <property type="match status" value="1"/>
</dbReference>
<keyword evidence="9" id="KW-0732">Signal</keyword>
<dbReference type="SUPFAM" id="SSF56112">
    <property type="entry name" value="Protein kinase-like (PK-like)"/>
    <property type="match status" value="1"/>
</dbReference>
<evidence type="ECO:0000256" key="3">
    <source>
        <dbReference type="ARBA" id="ARBA00022475"/>
    </source>
</evidence>
<dbReference type="InterPro" id="IPR032675">
    <property type="entry name" value="LRR_dom_sf"/>
</dbReference>
<keyword evidence="12" id="KW-0418">Kinase</keyword>
<dbReference type="InterPro" id="IPR050647">
    <property type="entry name" value="Plant_LRR-RLKs"/>
</dbReference>
<comment type="subcellular location">
    <subcellularLocation>
        <location evidence="1">Cell membrane</location>
        <topology evidence="1">Single-pass membrane protein</topology>
    </subcellularLocation>
</comment>
<dbReference type="PANTHER" id="PTHR48056">
    <property type="entry name" value="LRR RECEPTOR-LIKE SERINE/THREONINE-PROTEIN KINASE-RELATED"/>
    <property type="match status" value="1"/>
</dbReference>
<protein>
    <recommendedName>
        <fullName evidence="2">non-specific serine/threonine protein kinase</fullName>
        <ecNumber evidence="2">2.7.11.1</ecNumber>
    </recommendedName>
</protein>
<evidence type="ECO:0000313" key="22">
    <source>
        <dbReference type="Proteomes" id="UP000824469"/>
    </source>
</evidence>
<dbReference type="PROSITE" id="PS50011">
    <property type="entry name" value="PROTEIN_KINASE_DOM"/>
    <property type="match status" value="1"/>
</dbReference>
<dbReference type="GO" id="GO:0009791">
    <property type="term" value="P:post-embryonic development"/>
    <property type="evidence" value="ECO:0007669"/>
    <property type="project" value="UniProtKB-ARBA"/>
</dbReference>
<evidence type="ECO:0000256" key="5">
    <source>
        <dbReference type="ARBA" id="ARBA00022553"/>
    </source>
</evidence>
<dbReference type="FunFam" id="3.30.200.20:FF:000292">
    <property type="entry name" value="Leucine-rich repeat receptor-like serine/threonine-protein kinase BAM1"/>
    <property type="match status" value="1"/>
</dbReference>
<dbReference type="Pfam" id="PF00069">
    <property type="entry name" value="Pkinase"/>
    <property type="match status" value="1"/>
</dbReference>
<dbReference type="InterPro" id="IPR008271">
    <property type="entry name" value="Ser/Thr_kinase_AS"/>
</dbReference>
<comment type="catalytic activity">
    <reaction evidence="17">
        <text>L-threonyl-[protein] + ATP = O-phospho-L-threonyl-[protein] + ADP + H(+)</text>
        <dbReference type="Rhea" id="RHEA:46608"/>
        <dbReference type="Rhea" id="RHEA-COMP:11060"/>
        <dbReference type="Rhea" id="RHEA-COMP:11605"/>
        <dbReference type="ChEBI" id="CHEBI:15378"/>
        <dbReference type="ChEBI" id="CHEBI:30013"/>
        <dbReference type="ChEBI" id="CHEBI:30616"/>
        <dbReference type="ChEBI" id="CHEBI:61977"/>
        <dbReference type="ChEBI" id="CHEBI:456216"/>
        <dbReference type="EC" id="2.7.11.1"/>
    </reaction>
</comment>
<dbReference type="Proteomes" id="UP000824469">
    <property type="component" value="Unassembled WGS sequence"/>
</dbReference>
<keyword evidence="16" id="KW-0325">Glycoprotein</keyword>
<dbReference type="InterPro" id="IPR011009">
    <property type="entry name" value="Kinase-like_dom_sf"/>
</dbReference>
<dbReference type="Pfam" id="PF00560">
    <property type="entry name" value="LRR_1"/>
    <property type="match status" value="2"/>
</dbReference>
<evidence type="ECO:0000259" key="20">
    <source>
        <dbReference type="PROSITE" id="PS50011"/>
    </source>
</evidence>
<dbReference type="AlphaFoldDB" id="A0AA38FG79"/>
<dbReference type="GO" id="GO:0005886">
    <property type="term" value="C:plasma membrane"/>
    <property type="evidence" value="ECO:0007669"/>
    <property type="project" value="UniProtKB-SubCell"/>
</dbReference>
<evidence type="ECO:0000256" key="14">
    <source>
        <dbReference type="ARBA" id="ARBA00022989"/>
    </source>
</evidence>
<comment type="catalytic activity">
    <reaction evidence="18">
        <text>L-seryl-[protein] + ATP = O-phospho-L-seryl-[protein] + ADP + H(+)</text>
        <dbReference type="Rhea" id="RHEA:17989"/>
        <dbReference type="Rhea" id="RHEA-COMP:9863"/>
        <dbReference type="Rhea" id="RHEA-COMP:11604"/>
        <dbReference type="ChEBI" id="CHEBI:15378"/>
        <dbReference type="ChEBI" id="CHEBI:29999"/>
        <dbReference type="ChEBI" id="CHEBI:30616"/>
        <dbReference type="ChEBI" id="CHEBI:83421"/>
        <dbReference type="ChEBI" id="CHEBI:456216"/>
        <dbReference type="EC" id="2.7.11.1"/>
    </reaction>
</comment>
<gene>
    <name evidence="21" type="ORF">KI387_012643</name>
</gene>
<evidence type="ECO:0000256" key="10">
    <source>
        <dbReference type="ARBA" id="ARBA00022737"/>
    </source>
</evidence>
<dbReference type="EC" id="2.7.11.1" evidence="2"/>
<dbReference type="Gene3D" id="3.30.200.20">
    <property type="entry name" value="Phosphorylase Kinase, domain 1"/>
    <property type="match status" value="1"/>
</dbReference>
<evidence type="ECO:0000256" key="15">
    <source>
        <dbReference type="ARBA" id="ARBA00023136"/>
    </source>
</evidence>
<evidence type="ECO:0000256" key="6">
    <source>
        <dbReference type="ARBA" id="ARBA00022614"/>
    </source>
</evidence>
<dbReference type="InterPro" id="IPR000719">
    <property type="entry name" value="Prot_kinase_dom"/>
</dbReference>
<dbReference type="PROSITE" id="PS00108">
    <property type="entry name" value="PROTEIN_KINASE_ST"/>
    <property type="match status" value="1"/>
</dbReference>
<dbReference type="PANTHER" id="PTHR48056:SF25">
    <property type="entry name" value="PROTEIN KINASE DOMAIN-CONTAINING PROTEIN"/>
    <property type="match status" value="1"/>
</dbReference>
<keyword evidence="8 19" id="KW-0812">Transmembrane</keyword>
<evidence type="ECO:0000256" key="12">
    <source>
        <dbReference type="ARBA" id="ARBA00022777"/>
    </source>
</evidence>
<dbReference type="GO" id="GO:0033612">
    <property type="term" value="F:receptor serine/threonine kinase binding"/>
    <property type="evidence" value="ECO:0007669"/>
    <property type="project" value="TreeGrafter"/>
</dbReference>
<feature type="domain" description="Protein kinase" evidence="20">
    <location>
        <begin position="405"/>
        <end position="653"/>
    </location>
</feature>
<evidence type="ECO:0000256" key="19">
    <source>
        <dbReference type="SAM" id="Phobius"/>
    </source>
</evidence>
<evidence type="ECO:0000256" key="4">
    <source>
        <dbReference type="ARBA" id="ARBA00022527"/>
    </source>
</evidence>
<evidence type="ECO:0000256" key="18">
    <source>
        <dbReference type="ARBA" id="ARBA00048679"/>
    </source>
</evidence>
<keyword evidence="11" id="KW-0547">Nucleotide-binding</keyword>
<keyword evidence="14 19" id="KW-1133">Transmembrane helix</keyword>
<comment type="caution">
    <text evidence="21">The sequence shown here is derived from an EMBL/GenBank/DDBJ whole genome shotgun (WGS) entry which is preliminary data.</text>
</comment>
<keyword evidence="13" id="KW-0067">ATP-binding</keyword>
<accession>A0AA38FG79</accession>
<reference evidence="21 22" key="1">
    <citation type="journal article" date="2021" name="Nat. Plants">
        <title>The Taxus genome provides insights into paclitaxel biosynthesis.</title>
        <authorList>
            <person name="Xiong X."/>
            <person name="Gou J."/>
            <person name="Liao Q."/>
            <person name="Li Y."/>
            <person name="Zhou Q."/>
            <person name="Bi G."/>
            <person name="Li C."/>
            <person name="Du R."/>
            <person name="Wang X."/>
            <person name="Sun T."/>
            <person name="Guo L."/>
            <person name="Liang H."/>
            <person name="Lu P."/>
            <person name="Wu Y."/>
            <person name="Zhang Z."/>
            <person name="Ro D.K."/>
            <person name="Shang Y."/>
            <person name="Huang S."/>
            <person name="Yan J."/>
        </authorList>
    </citation>
    <scope>NUCLEOTIDE SEQUENCE [LARGE SCALE GENOMIC DNA]</scope>
    <source>
        <strain evidence="21">Ta-2019</strain>
    </source>
</reference>
<keyword evidence="4" id="KW-0723">Serine/threonine-protein kinase</keyword>
<evidence type="ECO:0000256" key="2">
    <source>
        <dbReference type="ARBA" id="ARBA00012513"/>
    </source>
</evidence>
<dbReference type="EMBL" id="JAHRHJ020000009">
    <property type="protein sequence ID" value="KAH9301060.1"/>
    <property type="molecule type" value="Genomic_DNA"/>
</dbReference>
<keyword evidence="6" id="KW-0433">Leucine-rich repeat</keyword>
<evidence type="ECO:0000256" key="9">
    <source>
        <dbReference type="ARBA" id="ARBA00022729"/>
    </source>
</evidence>
<feature type="non-terminal residue" evidence="21">
    <location>
        <position position="653"/>
    </location>
</feature>
<evidence type="ECO:0000256" key="17">
    <source>
        <dbReference type="ARBA" id="ARBA00047899"/>
    </source>
</evidence>
<keyword evidence="7" id="KW-0808">Transferase</keyword>
<keyword evidence="10" id="KW-0677">Repeat</keyword>
<evidence type="ECO:0000256" key="16">
    <source>
        <dbReference type="ARBA" id="ARBA00023180"/>
    </source>
</evidence>
<dbReference type="Gene3D" id="1.10.510.10">
    <property type="entry name" value="Transferase(Phosphotransferase) domain 1"/>
    <property type="match status" value="1"/>
</dbReference>
<evidence type="ECO:0000256" key="7">
    <source>
        <dbReference type="ARBA" id="ARBA00022679"/>
    </source>
</evidence>
<dbReference type="FunFam" id="3.80.10.10:FF:000233">
    <property type="entry name" value="Leucine-rich repeat receptor-like protein kinase TDR"/>
    <property type="match status" value="1"/>
</dbReference>
<keyword evidence="22" id="KW-1185">Reference proteome</keyword>
<dbReference type="Gene3D" id="3.80.10.10">
    <property type="entry name" value="Ribonuclease Inhibitor"/>
    <property type="match status" value="1"/>
</dbReference>
<dbReference type="SMART" id="SM00220">
    <property type="entry name" value="S_TKc"/>
    <property type="match status" value="1"/>
</dbReference>
<evidence type="ECO:0000256" key="1">
    <source>
        <dbReference type="ARBA" id="ARBA00004162"/>
    </source>
</evidence>
<dbReference type="InterPro" id="IPR001611">
    <property type="entry name" value="Leu-rich_rpt"/>
</dbReference>